<dbReference type="Gene3D" id="1.10.287.1060">
    <property type="entry name" value="ESAT-6-like"/>
    <property type="match status" value="1"/>
</dbReference>
<name>A0ABY7EQU4_MYAAR</name>
<evidence type="ECO:0000256" key="4">
    <source>
        <dbReference type="SAM" id="MobiDB-lite"/>
    </source>
</evidence>
<dbReference type="Pfam" id="PF03357">
    <property type="entry name" value="Snf7"/>
    <property type="match status" value="1"/>
</dbReference>
<comment type="similarity">
    <text evidence="2">Belongs to the SNF7 family.</text>
</comment>
<evidence type="ECO:0000256" key="3">
    <source>
        <dbReference type="ARBA" id="ARBA00022753"/>
    </source>
</evidence>
<dbReference type="PANTHER" id="PTHR22761:SF10">
    <property type="entry name" value="GH13992P"/>
    <property type="match status" value="1"/>
</dbReference>
<reference evidence="5" key="1">
    <citation type="submission" date="2022-11" db="EMBL/GenBank/DDBJ databases">
        <title>Centuries of genome instability and evolution in soft-shell clam transmissible cancer (bioRxiv).</title>
        <authorList>
            <person name="Hart S.F.M."/>
            <person name="Yonemitsu M.A."/>
            <person name="Giersch R.M."/>
            <person name="Beal B.F."/>
            <person name="Arriagada G."/>
            <person name="Davis B.W."/>
            <person name="Ostrander E.A."/>
            <person name="Goff S.P."/>
            <person name="Metzger M.J."/>
        </authorList>
    </citation>
    <scope>NUCLEOTIDE SEQUENCE</scope>
    <source>
        <strain evidence="5">MELC-2E11</strain>
        <tissue evidence="5">Siphon/mantle</tissue>
    </source>
</reference>
<evidence type="ECO:0000256" key="1">
    <source>
        <dbReference type="ARBA" id="ARBA00004177"/>
    </source>
</evidence>
<organism evidence="5 6">
    <name type="scientific">Mya arenaria</name>
    <name type="common">Soft-shell clam</name>
    <dbReference type="NCBI Taxonomy" id="6604"/>
    <lineage>
        <taxon>Eukaryota</taxon>
        <taxon>Metazoa</taxon>
        <taxon>Spiralia</taxon>
        <taxon>Lophotrochozoa</taxon>
        <taxon>Mollusca</taxon>
        <taxon>Bivalvia</taxon>
        <taxon>Autobranchia</taxon>
        <taxon>Heteroconchia</taxon>
        <taxon>Euheterodonta</taxon>
        <taxon>Imparidentia</taxon>
        <taxon>Neoheterodontei</taxon>
        <taxon>Myida</taxon>
        <taxon>Myoidea</taxon>
        <taxon>Myidae</taxon>
        <taxon>Mya</taxon>
    </lineage>
</organism>
<dbReference type="PANTHER" id="PTHR22761">
    <property type="entry name" value="CHARGED MULTIVESICULAR BODY PROTEIN"/>
    <property type="match status" value="1"/>
</dbReference>
<dbReference type="InterPro" id="IPR005024">
    <property type="entry name" value="Snf7_fam"/>
</dbReference>
<feature type="region of interest" description="Disordered" evidence="4">
    <location>
        <begin position="1"/>
        <end position="25"/>
    </location>
</feature>
<comment type="subcellular location">
    <subcellularLocation>
        <location evidence="1">Endosome</location>
    </subcellularLocation>
</comment>
<dbReference type="Gene3D" id="6.10.250.1710">
    <property type="match status" value="1"/>
</dbReference>
<dbReference type="EMBL" id="CP111019">
    <property type="protein sequence ID" value="WAR11620.1"/>
    <property type="molecule type" value="Genomic_DNA"/>
</dbReference>
<gene>
    <name evidence="5" type="ORF">MAR_025800</name>
</gene>
<keyword evidence="3" id="KW-0967">Endosome</keyword>
<evidence type="ECO:0000313" key="5">
    <source>
        <dbReference type="EMBL" id="WAR11620.1"/>
    </source>
</evidence>
<dbReference type="Proteomes" id="UP001164746">
    <property type="component" value="Chromosome 8"/>
</dbReference>
<accession>A0ABY7EQU4</accession>
<proteinExistence type="inferred from homology"/>
<keyword evidence="6" id="KW-1185">Reference proteome</keyword>
<evidence type="ECO:0000313" key="6">
    <source>
        <dbReference type="Proteomes" id="UP001164746"/>
    </source>
</evidence>
<feature type="compositionally biased region" description="Basic and acidic residues" evidence="4">
    <location>
        <begin position="16"/>
        <end position="25"/>
    </location>
</feature>
<protein>
    <submittedName>
        <fullName evidence="5">CHM4B-like protein</fullName>
    </submittedName>
</protein>
<sequence>MTEKQSFFQKVFGSGKKGEKEPTPQEAIQRLREIEEMLMKKSDFLEKKVDSELATAKKNGTKNKRVALQALKRKKRYEKQLQQIDGTLSTIEFQRECLENASTNTEVLKAMGSAAKALKKAHNNMDVDKVHDLMDDVAEQQEIANEISDAISNPVGFNTDMDEDDLMAELEELEQEELDEKLIDVGPISDNLPSVPTTEPVASRRVPVAAAEDDDELKELEAWAS</sequence>
<evidence type="ECO:0000256" key="2">
    <source>
        <dbReference type="ARBA" id="ARBA00006190"/>
    </source>
</evidence>